<evidence type="ECO:0000256" key="4">
    <source>
        <dbReference type="ARBA" id="ARBA00022452"/>
    </source>
</evidence>
<proteinExistence type="inferred from homology"/>
<keyword evidence="11" id="KW-1185">Reference proteome</keyword>
<dbReference type="GO" id="GO:1990281">
    <property type="term" value="C:efflux pump complex"/>
    <property type="evidence" value="ECO:0007669"/>
    <property type="project" value="TreeGrafter"/>
</dbReference>
<dbReference type="InterPro" id="IPR051906">
    <property type="entry name" value="TolC-like"/>
</dbReference>
<sequence>MTRRPLAMCALALLAACAEAPDLTAIEASIAPGTPGLGAKRISASLAETPYGQAIAAATLDNPALGRANAAIRLSLAEKRAADAAFKPDLSVGIGGETRLVRSSADSTLSPFVRVSQLVYDGGAALADQTAAQARVFESRAGRIETGSSAALSAVEAHQELLSRQKLMALAQDNLRALRDIAAHIDERTARGAGSTTDRLTAESRLADAETRLADAQGNLDRAKAGYARIFGAVPASLPAARPAPALHDRDDENLRLSPRLRAIEARLRAAESDLIAAQARTNPSVELGATGRRASGGGGDLGLDLSLNYSLDTRGQRAAAIDAAQARLDGIRSERDELVRDIREALTFVRSDQRTGDARVAAARAAVASNKATVAAASEQFGIGRRSLLDLLDAQRDYVRAQEVLISAEKARFLTDYAVLALTGDILDVFSIDIAGVSP</sequence>
<comment type="similarity">
    <text evidence="2">Belongs to the outer membrane factor (OMF) (TC 1.B.17) family.</text>
</comment>
<evidence type="ECO:0000256" key="1">
    <source>
        <dbReference type="ARBA" id="ARBA00004442"/>
    </source>
</evidence>
<evidence type="ECO:0000256" key="5">
    <source>
        <dbReference type="ARBA" id="ARBA00022692"/>
    </source>
</evidence>
<dbReference type="Pfam" id="PF02321">
    <property type="entry name" value="OEP"/>
    <property type="match status" value="2"/>
</dbReference>
<feature type="signal peptide" evidence="9">
    <location>
        <begin position="1"/>
        <end position="20"/>
    </location>
</feature>
<gene>
    <name evidence="10" type="ORF">SAMN05443432_103259</name>
</gene>
<evidence type="ECO:0000256" key="2">
    <source>
        <dbReference type="ARBA" id="ARBA00007613"/>
    </source>
</evidence>
<evidence type="ECO:0000256" key="8">
    <source>
        <dbReference type="SAM" id="Coils"/>
    </source>
</evidence>
<dbReference type="Gene3D" id="1.20.1600.10">
    <property type="entry name" value="Outer membrane efflux proteins (OEP)"/>
    <property type="match status" value="1"/>
</dbReference>
<evidence type="ECO:0000256" key="3">
    <source>
        <dbReference type="ARBA" id="ARBA00022448"/>
    </source>
</evidence>
<reference evidence="10 11" key="1">
    <citation type="submission" date="2016-11" db="EMBL/GenBank/DDBJ databases">
        <authorList>
            <person name="Varghese N."/>
            <person name="Submissions S."/>
        </authorList>
    </citation>
    <scope>NUCLEOTIDE SEQUENCE [LARGE SCALE GENOMIC DNA]</scope>
    <source>
        <strain evidence="10 11">DSM 28249</strain>
    </source>
</reference>
<dbReference type="InterPro" id="IPR003423">
    <property type="entry name" value="OMP_efflux"/>
</dbReference>
<dbReference type="Proteomes" id="UP000322545">
    <property type="component" value="Unassembled WGS sequence"/>
</dbReference>
<dbReference type="AlphaFoldDB" id="A0A1M7E9C3"/>
<dbReference type="GO" id="GO:0015288">
    <property type="term" value="F:porin activity"/>
    <property type="evidence" value="ECO:0007669"/>
    <property type="project" value="TreeGrafter"/>
</dbReference>
<keyword evidence="5" id="KW-0812">Transmembrane</keyword>
<evidence type="ECO:0000256" key="7">
    <source>
        <dbReference type="ARBA" id="ARBA00023237"/>
    </source>
</evidence>
<dbReference type="GO" id="GO:0015562">
    <property type="term" value="F:efflux transmembrane transporter activity"/>
    <property type="evidence" value="ECO:0007669"/>
    <property type="project" value="InterPro"/>
</dbReference>
<protein>
    <submittedName>
        <fullName evidence="10">Outer membrane protein, adhesin transport system</fullName>
    </submittedName>
</protein>
<evidence type="ECO:0000313" key="10">
    <source>
        <dbReference type="EMBL" id="SHL88371.1"/>
    </source>
</evidence>
<keyword evidence="7" id="KW-0998">Cell outer membrane</keyword>
<name>A0A1M7E9C3_9RHOB</name>
<dbReference type="GO" id="GO:0009279">
    <property type="term" value="C:cell outer membrane"/>
    <property type="evidence" value="ECO:0007669"/>
    <property type="project" value="UniProtKB-SubCell"/>
</dbReference>
<keyword evidence="3" id="KW-0813">Transport</keyword>
<feature type="coiled-coil region" evidence="8">
    <location>
        <begin position="199"/>
        <end position="226"/>
    </location>
</feature>
<dbReference type="RefSeq" id="WP_149779047.1">
    <property type="nucleotide sequence ID" value="NZ_FRCB01000003.1"/>
</dbReference>
<dbReference type="PANTHER" id="PTHR30026">
    <property type="entry name" value="OUTER MEMBRANE PROTEIN TOLC"/>
    <property type="match status" value="1"/>
</dbReference>
<comment type="subcellular location">
    <subcellularLocation>
        <location evidence="1">Cell outer membrane</location>
    </subcellularLocation>
</comment>
<dbReference type="PROSITE" id="PS51257">
    <property type="entry name" value="PROKAR_LIPOPROTEIN"/>
    <property type="match status" value="1"/>
</dbReference>
<keyword evidence="6" id="KW-0472">Membrane</keyword>
<keyword evidence="8" id="KW-0175">Coiled coil</keyword>
<evidence type="ECO:0000256" key="9">
    <source>
        <dbReference type="SAM" id="SignalP"/>
    </source>
</evidence>
<keyword evidence="9" id="KW-0732">Signal</keyword>
<evidence type="ECO:0000256" key="6">
    <source>
        <dbReference type="ARBA" id="ARBA00023136"/>
    </source>
</evidence>
<dbReference type="EMBL" id="FRCB01000003">
    <property type="protein sequence ID" value="SHL88371.1"/>
    <property type="molecule type" value="Genomic_DNA"/>
</dbReference>
<accession>A0A1M7E9C3</accession>
<keyword evidence="4" id="KW-1134">Transmembrane beta strand</keyword>
<dbReference type="SUPFAM" id="SSF56954">
    <property type="entry name" value="Outer membrane efflux proteins (OEP)"/>
    <property type="match status" value="1"/>
</dbReference>
<dbReference type="PANTHER" id="PTHR30026:SF22">
    <property type="entry name" value="OUTER MEMBRANE EFFLUX PROTEIN"/>
    <property type="match status" value="1"/>
</dbReference>
<evidence type="ECO:0000313" key="11">
    <source>
        <dbReference type="Proteomes" id="UP000322545"/>
    </source>
</evidence>
<feature type="chain" id="PRO_5013269082" evidence="9">
    <location>
        <begin position="21"/>
        <end position="440"/>
    </location>
</feature>
<organism evidence="10 11">
    <name type="scientific">Roseovarius litoreus</name>
    <dbReference type="NCBI Taxonomy" id="1155722"/>
    <lineage>
        <taxon>Bacteria</taxon>
        <taxon>Pseudomonadati</taxon>
        <taxon>Pseudomonadota</taxon>
        <taxon>Alphaproteobacteria</taxon>
        <taxon>Rhodobacterales</taxon>
        <taxon>Roseobacteraceae</taxon>
        <taxon>Roseovarius</taxon>
    </lineage>
</organism>